<name>A0A224YDL1_9ACAR</name>
<reference evidence="2" key="1">
    <citation type="journal article" date="2017" name="Parasit. Vectors">
        <title>Sialotranscriptomics of Rhipicephalus zambeziensis reveals intricate expression profiles of secretory proteins and suggests tight temporal transcriptional regulation during blood-feeding.</title>
        <authorList>
            <person name="de Castro M.H."/>
            <person name="de Klerk D."/>
            <person name="Pienaar R."/>
            <person name="Rees D.J.G."/>
            <person name="Mans B.J."/>
        </authorList>
    </citation>
    <scope>NUCLEOTIDE SEQUENCE</scope>
    <source>
        <tissue evidence="2">Salivary glands</tissue>
    </source>
</reference>
<accession>A0A224YDL1</accession>
<keyword evidence="1" id="KW-0732">Signal</keyword>
<dbReference type="EMBL" id="GFPF01003899">
    <property type="protein sequence ID" value="MAA15045.1"/>
    <property type="molecule type" value="Transcribed_RNA"/>
</dbReference>
<protein>
    <submittedName>
        <fullName evidence="2">Lipocalin</fullName>
    </submittedName>
</protein>
<proteinExistence type="predicted"/>
<sequence>MRSAWVLALVLSISGSTREIAAEKGSFQNNLDIRQYYNTNETSWTYNTTKRTVYQCVRDTTFSITDQNVTYIRHSLQNNSTVQATLTGKFIHMSGHHQTQAKQTGGPYISMNVYEDGELWWHETLEYMSANGDCGVFTVMPPLSRNRARVSHDLRLKDSAVGSTPDKECRNKFNSLRGSSAVTTLYSPLCKQKIQRSTNIVSRVN</sequence>
<organism evidence="2">
    <name type="scientific">Rhipicephalus zambeziensis</name>
    <dbReference type="NCBI Taxonomy" id="60191"/>
    <lineage>
        <taxon>Eukaryota</taxon>
        <taxon>Metazoa</taxon>
        <taxon>Ecdysozoa</taxon>
        <taxon>Arthropoda</taxon>
        <taxon>Chelicerata</taxon>
        <taxon>Arachnida</taxon>
        <taxon>Acari</taxon>
        <taxon>Parasitiformes</taxon>
        <taxon>Ixodida</taxon>
        <taxon>Ixodoidea</taxon>
        <taxon>Ixodidae</taxon>
        <taxon>Rhipicephalinae</taxon>
        <taxon>Rhipicephalus</taxon>
        <taxon>Rhipicephalus</taxon>
    </lineage>
</organism>
<dbReference type="AlphaFoldDB" id="A0A224YDL1"/>
<evidence type="ECO:0000313" key="2">
    <source>
        <dbReference type="EMBL" id="MAA15045.1"/>
    </source>
</evidence>
<evidence type="ECO:0000256" key="1">
    <source>
        <dbReference type="SAM" id="SignalP"/>
    </source>
</evidence>
<feature type="signal peptide" evidence="1">
    <location>
        <begin position="1"/>
        <end position="22"/>
    </location>
</feature>
<feature type="chain" id="PRO_5013257023" evidence="1">
    <location>
        <begin position="23"/>
        <end position="205"/>
    </location>
</feature>